<name>A0A428QB68_9HYPO</name>
<organism evidence="2 3">
    <name type="scientific">Fusarium duplospermum</name>
    <dbReference type="NCBI Taxonomy" id="1325734"/>
    <lineage>
        <taxon>Eukaryota</taxon>
        <taxon>Fungi</taxon>
        <taxon>Dikarya</taxon>
        <taxon>Ascomycota</taxon>
        <taxon>Pezizomycotina</taxon>
        <taxon>Sordariomycetes</taxon>
        <taxon>Hypocreomycetidae</taxon>
        <taxon>Hypocreales</taxon>
        <taxon>Nectriaceae</taxon>
        <taxon>Fusarium</taxon>
        <taxon>Fusarium solani species complex</taxon>
    </lineage>
</organism>
<accession>A0A428QB68</accession>
<reference evidence="2 3" key="1">
    <citation type="submission" date="2017-06" db="EMBL/GenBank/DDBJ databases">
        <title>Comparative genomic analysis of Ambrosia Fusariam Clade fungi.</title>
        <authorList>
            <person name="Stajich J.E."/>
            <person name="Carrillo J."/>
            <person name="Kijimoto T."/>
            <person name="Eskalen A."/>
            <person name="O'Donnell K."/>
            <person name="Kasson M."/>
        </authorList>
    </citation>
    <scope>NUCLEOTIDE SEQUENCE [LARGE SCALE GENOMIC DNA]</scope>
    <source>
        <strain evidence="2 3">NRRL62584</strain>
    </source>
</reference>
<feature type="transmembrane region" description="Helical" evidence="1">
    <location>
        <begin position="103"/>
        <end position="123"/>
    </location>
</feature>
<evidence type="ECO:0000313" key="3">
    <source>
        <dbReference type="Proteomes" id="UP000288168"/>
    </source>
</evidence>
<dbReference type="Proteomes" id="UP000288168">
    <property type="component" value="Unassembled WGS sequence"/>
</dbReference>
<protein>
    <submittedName>
        <fullName evidence="2">Uncharacterized protein</fullName>
    </submittedName>
</protein>
<dbReference type="OrthoDB" id="5104322at2759"/>
<evidence type="ECO:0000256" key="1">
    <source>
        <dbReference type="SAM" id="Phobius"/>
    </source>
</evidence>
<evidence type="ECO:0000313" key="2">
    <source>
        <dbReference type="EMBL" id="RSL62478.1"/>
    </source>
</evidence>
<gene>
    <name evidence="2" type="ORF">CEP54_005650</name>
</gene>
<keyword evidence="1" id="KW-1133">Transmembrane helix</keyword>
<dbReference type="AlphaFoldDB" id="A0A428QB68"/>
<sequence length="161" mass="18236">MSPTTTCEVRSEEGAFRVIILLGAVALVPLSNFLPLFDGRYRVKQALKKLSAYRDPDARLHEYYKMTEVRATLYGFILYIAYIVSCIAICISYGDGMTRSERIAFSGGFGLAGFSICIVTFSIKRNADYYADCLDKEIEHLRSSACERECKGQRRSRIEQK</sequence>
<proteinExistence type="predicted"/>
<keyword evidence="1" id="KW-0812">Transmembrane</keyword>
<feature type="transmembrane region" description="Helical" evidence="1">
    <location>
        <begin position="71"/>
        <end position="91"/>
    </location>
</feature>
<comment type="caution">
    <text evidence="2">The sequence shown here is derived from an EMBL/GenBank/DDBJ whole genome shotgun (WGS) entry which is preliminary data.</text>
</comment>
<keyword evidence="1" id="KW-0472">Membrane</keyword>
<dbReference type="EMBL" id="NKCI01000044">
    <property type="protein sequence ID" value="RSL62478.1"/>
    <property type="molecule type" value="Genomic_DNA"/>
</dbReference>
<keyword evidence="3" id="KW-1185">Reference proteome</keyword>
<feature type="transmembrane region" description="Helical" evidence="1">
    <location>
        <begin position="18"/>
        <end position="37"/>
    </location>
</feature>